<evidence type="ECO:0000313" key="1">
    <source>
        <dbReference type="EMBL" id="EON66302.1"/>
    </source>
</evidence>
<proteinExistence type="predicted"/>
<accession>R7YWL9</accession>
<dbReference type="GeneID" id="19903006"/>
<reference evidence="2" key="1">
    <citation type="submission" date="2012-06" db="EMBL/GenBank/DDBJ databases">
        <title>The genome sequence of Coniosporium apollinis CBS 100218.</title>
        <authorList>
            <consortium name="The Broad Institute Genome Sequencing Platform"/>
            <person name="Cuomo C."/>
            <person name="Gorbushina A."/>
            <person name="Noack S."/>
            <person name="Walker B."/>
            <person name="Young S.K."/>
            <person name="Zeng Q."/>
            <person name="Gargeya S."/>
            <person name="Fitzgerald M."/>
            <person name="Haas B."/>
            <person name="Abouelleil A."/>
            <person name="Alvarado L."/>
            <person name="Arachchi H.M."/>
            <person name="Berlin A.M."/>
            <person name="Chapman S.B."/>
            <person name="Goldberg J."/>
            <person name="Griggs A."/>
            <person name="Gujja S."/>
            <person name="Hansen M."/>
            <person name="Howarth C."/>
            <person name="Imamovic A."/>
            <person name="Larimer J."/>
            <person name="McCowan C."/>
            <person name="Montmayeur A."/>
            <person name="Murphy C."/>
            <person name="Neiman D."/>
            <person name="Pearson M."/>
            <person name="Priest M."/>
            <person name="Roberts A."/>
            <person name="Saif S."/>
            <person name="Shea T."/>
            <person name="Sisk P."/>
            <person name="Sykes S."/>
            <person name="Wortman J."/>
            <person name="Nusbaum C."/>
            <person name="Birren B."/>
        </authorList>
    </citation>
    <scope>NUCLEOTIDE SEQUENCE [LARGE SCALE GENOMIC DNA]</scope>
    <source>
        <strain evidence="2">CBS 100218</strain>
    </source>
</reference>
<name>R7YWL9_CONA1</name>
<gene>
    <name evidence="1" type="ORF">W97_05695</name>
</gene>
<dbReference type="Proteomes" id="UP000016924">
    <property type="component" value="Unassembled WGS sequence"/>
</dbReference>
<dbReference type="RefSeq" id="XP_007781619.1">
    <property type="nucleotide sequence ID" value="XM_007783429.1"/>
</dbReference>
<dbReference type="AlphaFoldDB" id="R7YWL9"/>
<dbReference type="EMBL" id="JH767579">
    <property type="protein sequence ID" value="EON66302.1"/>
    <property type="molecule type" value="Genomic_DNA"/>
</dbReference>
<dbReference type="OrthoDB" id="10509704at2759"/>
<evidence type="ECO:0000313" key="2">
    <source>
        <dbReference type="Proteomes" id="UP000016924"/>
    </source>
</evidence>
<protein>
    <submittedName>
        <fullName evidence="1">Uncharacterized protein</fullName>
    </submittedName>
</protein>
<organism evidence="1 2">
    <name type="scientific">Coniosporium apollinis (strain CBS 100218)</name>
    <name type="common">Rock-inhabiting black yeast</name>
    <dbReference type="NCBI Taxonomy" id="1168221"/>
    <lineage>
        <taxon>Eukaryota</taxon>
        <taxon>Fungi</taxon>
        <taxon>Dikarya</taxon>
        <taxon>Ascomycota</taxon>
        <taxon>Pezizomycotina</taxon>
        <taxon>Dothideomycetes</taxon>
        <taxon>Dothideomycetes incertae sedis</taxon>
        <taxon>Coniosporium</taxon>
    </lineage>
</organism>
<keyword evidence="2" id="KW-1185">Reference proteome</keyword>
<dbReference type="HOGENOM" id="CLU_2573785_0_0_1"/>
<sequence length="81" mass="8984">MSQPPSVLELEGQVILWAHGPFDVVQNQFLGIQQMLYDRAASYEGPYKHHHSSRAKPSSSPFAPTLLCVDTVAAACCLWQQ</sequence>